<reference evidence="15" key="1">
    <citation type="submission" date="2017-05" db="EMBL/GenBank/DDBJ databases">
        <authorList>
            <person name="Macchi M."/>
            <person name="Festa S."/>
            <person name="Coppotelli B.M."/>
            <person name="Morelli I.S."/>
        </authorList>
    </citation>
    <scope>NUCLEOTIDE SEQUENCE [LARGE SCALE GENOMIC DNA]</scope>
    <source>
        <strain evidence="15">I</strain>
    </source>
</reference>
<evidence type="ECO:0000256" key="5">
    <source>
        <dbReference type="ARBA" id="ARBA00022519"/>
    </source>
</evidence>
<evidence type="ECO:0000256" key="2">
    <source>
        <dbReference type="ARBA" id="ARBA00021549"/>
    </source>
</evidence>
<keyword evidence="3" id="KW-1003">Cell membrane</keyword>
<keyword evidence="5" id="KW-0997">Cell inner membrane</keyword>
<organism evidence="14 15">
    <name type="scientific">Inquilinus limosus</name>
    <dbReference type="NCBI Taxonomy" id="171674"/>
    <lineage>
        <taxon>Bacteria</taxon>
        <taxon>Pseudomonadati</taxon>
        <taxon>Pseudomonadota</taxon>
        <taxon>Alphaproteobacteria</taxon>
        <taxon>Rhodospirillales</taxon>
        <taxon>Rhodospirillaceae</taxon>
        <taxon>Inquilinus</taxon>
    </lineage>
</organism>
<keyword evidence="4" id="KW-0488">Methylation</keyword>
<keyword evidence="8 12" id="KW-0472">Membrane</keyword>
<dbReference type="Proteomes" id="UP000196655">
    <property type="component" value="Unassembled WGS sequence"/>
</dbReference>
<protein>
    <recommendedName>
        <fullName evidence="2">Type II secretion system protein H</fullName>
    </recommendedName>
    <alternativeName>
        <fullName evidence="10">General secretion pathway protein H</fullName>
    </alternativeName>
</protein>
<comment type="similarity">
    <text evidence="9">Belongs to the GSP H family.</text>
</comment>
<feature type="domain" description="General secretion pathway GspH" evidence="13">
    <location>
        <begin position="72"/>
        <end position="166"/>
    </location>
</feature>
<evidence type="ECO:0000256" key="12">
    <source>
        <dbReference type="SAM" id="Phobius"/>
    </source>
</evidence>
<feature type="transmembrane region" description="Helical" evidence="12">
    <location>
        <begin position="40"/>
        <end position="59"/>
    </location>
</feature>
<feature type="region of interest" description="Disordered" evidence="11">
    <location>
        <begin position="1"/>
        <end position="29"/>
    </location>
</feature>
<evidence type="ECO:0000256" key="7">
    <source>
        <dbReference type="ARBA" id="ARBA00022989"/>
    </source>
</evidence>
<proteinExistence type="inferred from homology"/>
<sequence length="179" mass="18666">MTCIPWAPTGRRAAAAMTPTSPAGDRAHGQGSRGFTLLELLVVLVVLGTVAALVPPMLARGSAQAQLKRTVATLASELRQARSDAILHDGPQGVVIDPVGRSFGPVAAPLRHRIADGITVDVTSAEIAADRSGHPGIRFLPDGRSTGGTIRLAGQGRAYQVEVNWLTGRVRIVEPGNES</sequence>
<dbReference type="GO" id="GO:0005886">
    <property type="term" value="C:plasma membrane"/>
    <property type="evidence" value="ECO:0007669"/>
    <property type="project" value="UniProtKB-SubCell"/>
</dbReference>
<dbReference type="SUPFAM" id="SSF54523">
    <property type="entry name" value="Pili subunits"/>
    <property type="match status" value="1"/>
</dbReference>
<dbReference type="InterPro" id="IPR045584">
    <property type="entry name" value="Pilin-like"/>
</dbReference>
<evidence type="ECO:0000256" key="11">
    <source>
        <dbReference type="SAM" id="MobiDB-lite"/>
    </source>
</evidence>
<comment type="caution">
    <text evidence="14">The sequence shown here is derived from an EMBL/GenBank/DDBJ whole genome shotgun (WGS) entry which is preliminary data.</text>
</comment>
<name>A0A211YTE6_9PROT</name>
<dbReference type="EMBL" id="NHON01000179">
    <property type="protein sequence ID" value="OWJ56117.1"/>
    <property type="molecule type" value="Genomic_DNA"/>
</dbReference>
<gene>
    <name evidence="14" type="ORF">BWR60_35330</name>
</gene>
<accession>A0A211YTE6</accession>
<dbReference type="InterPro" id="IPR012902">
    <property type="entry name" value="N_methyl_site"/>
</dbReference>
<keyword evidence="15" id="KW-1185">Reference proteome</keyword>
<evidence type="ECO:0000256" key="10">
    <source>
        <dbReference type="ARBA" id="ARBA00030775"/>
    </source>
</evidence>
<dbReference type="PROSITE" id="PS00409">
    <property type="entry name" value="PROKAR_NTER_METHYL"/>
    <property type="match status" value="1"/>
</dbReference>
<evidence type="ECO:0000256" key="6">
    <source>
        <dbReference type="ARBA" id="ARBA00022692"/>
    </source>
</evidence>
<evidence type="ECO:0000313" key="14">
    <source>
        <dbReference type="EMBL" id="OWJ56117.1"/>
    </source>
</evidence>
<evidence type="ECO:0000256" key="4">
    <source>
        <dbReference type="ARBA" id="ARBA00022481"/>
    </source>
</evidence>
<dbReference type="InterPro" id="IPR022346">
    <property type="entry name" value="T2SS_GspH"/>
</dbReference>
<dbReference type="AlphaFoldDB" id="A0A211YTE6"/>
<keyword evidence="6 12" id="KW-0812">Transmembrane</keyword>
<evidence type="ECO:0000256" key="8">
    <source>
        <dbReference type="ARBA" id="ARBA00023136"/>
    </source>
</evidence>
<dbReference type="GO" id="GO:0015628">
    <property type="term" value="P:protein secretion by the type II secretion system"/>
    <property type="evidence" value="ECO:0007669"/>
    <property type="project" value="InterPro"/>
</dbReference>
<comment type="subcellular location">
    <subcellularLocation>
        <location evidence="1">Cell inner membrane</location>
        <topology evidence="1">Single-pass membrane protein</topology>
    </subcellularLocation>
</comment>
<evidence type="ECO:0000256" key="9">
    <source>
        <dbReference type="ARBA" id="ARBA00025772"/>
    </source>
</evidence>
<dbReference type="Gene3D" id="3.30.700.10">
    <property type="entry name" value="Glycoprotein, Type 4 Pilin"/>
    <property type="match status" value="1"/>
</dbReference>
<evidence type="ECO:0000259" key="13">
    <source>
        <dbReference type="Pfam" id="PF12019"/>
    </source>
</evidence>
<dbReference type="Pfam" id="PF07963">
    <property type="entry name" value="N_methyl"/>
    <property type="match status" value="1"/>
</dbReference>
<keyword evidence="7 12" id="KW-1133">Transmembrane helix</keyword>
<evidence type="ECO:0000256" key="3">
    <source>
        <dbReference type="ARBA" id="ARBA00022475"/>
    </source>
</evidence>
<dbReference type="NCBIfam" id="TIGR02532">
    <property type="entry name" value="IV_pilin_GFxxxE"/>
    <property type="match status" value="1"/>
</dbReference>
<dbReference type="STRING" id="1122125.GCA_000423185_01856"/>
<dbReference type="GO" id="GO:0015627">
    <property type="term" value="C:type II protein secretion system complex"/>
    <property type="evidence" value="ECO:0007669"/>
    <property type="project" value="InterPro"/>
</dbReference>
<dbReference type="Pfam" id="PF12019">
    <property type="entry name" value="GspH"/>
    <property type="match status" value="1"/>
</dbReference>
<evidence type="ECO:0000256" key="1">
    <source>
        <dbReference type="ARBA" id="ARBA00004377"/>
    </source>
</evidence>
<dbReference type="OrthoDB" id="7366901at2"/>
<evidence type="ECO:0000313" key="15">
    <source>
        <dbReference type="Proteomes" id="UP000196655"/>
    </source>
</evidence>